<dbReference type="Gene3D" id="3.40.50.920">
    <property type="match status" value="1"/>
</dbReference>
<dbReference type="Gene3D" id="1.20.990.10">
    <property type="entry name" value="NADPH-cytochrome p450 Reductase, Chain A, domain 3"/>
    <property type="match status" value="1"/>
</dbReference>
<dbReference type="GeneID" id="43579025"/>
<dbReference type="GO" id="GO:0051539">
    <property type="term" value="F:4 iron, 4 sulfur cluster binding"/>
    <property type="evidence" value="ECO:0007669"/>
    <property type="project" value="UniProtKB-KW"/>
</dbReference>
<dbReference type="PANTHER" id="PTHR19384:SF109">
    <property type="entry name" value="SULFITE REDUCTASE [NADPH] FLAVOPROTEIN COMPONENT"/>
    <property type="match status" value="1"/>
</dbReference>
<dbReference type="InterPro" id="IPR001433">
    <property type="entry name" value="OxRdtase_FAD/NAD-bd"/>
</dbReference>
<dbReference type="PROSITE" id="PS51384">
    <property type="entry name" value="FAD_FR"/>
    <property type="match status" value="1"/>
</dbReference>
<comment type="catalytic activity">
    <reaction evidence="16">
        <text>hydrogen sulfide + 3 NADP(+) + 3 H2O = sulfite + 3 NADPH + 4 H(+)</text>
        <dbReference type="Rhea" id="RHEA:13801"/>
        <dbReference type="ChEBI" id="CHEBI:15377"/>
        <dbReference type="ChEBI" id="CHEBI:15378"/>
        <dbReference type="ChEBI" id="CHEBI:17359"/>
        <dbReference type="ChEBI" id="CHEBI:29919"/>
        <dbReference type="ChEBI" id="CHEBI:57783"/>
        <dbReference type="ChEBI" id="CHEBI:58349"/>
        <dbReference type="EC" id="1.8.1.2"/>
    </reaction>
</comment>
<evidence type="ECO:0000256" key="10">
    <source>
        <dbReference type="ARBA" id="ARBA00022827"/>
    </source>
</evidence>
<dbReference type="GO" id="GO:0005829">
    <property type="term" value="C:cytosol"/>
    <property type="evidence" value="ECO:0007669"/>
    <property type="project" value="TreeGrafter"/>
</dbReference>
<evidence type="ECO:0000313" key="19">
    <source>
        <dbReference type="EMBL" id="VVT43898.1"/>
    </source>
</evidence>
<dbReference type="Pfam" id="PF00667">
    <property type="entry name" value="FAD_binding_1"/>
    <property type="match status" value="1"/>
</dbReference>
<dbReference type="EC" id="1.8.1.2" evidence="4"/>
<dbReference type="SUPFAM" id="SSF63380">
    <property type="entry name" value="Riboflavin synthase domain-like"/>
    <property type="match status" value="1"/>
</dbReference>
<dbReference type="PRINTS" id="PR00371">
    <property type="entry name" value="FPNCR"/>
</dbReference>
<evidence type="ECO:0000256" key="13">
    <source>
        <dbReference type="ARBA" id="ARBA00023002"/>
    </source>
</evidence>
<evidence type="ECO:0000256" key="11">
    <source>
        <dbReference type="ARBA" id="ARBA00022857"/>
    </source>
</evidence>
<dbReference type="FunFam" id="3.40.50.80:FF:000011">
    <property type="entry name" value="Sulfite reductase flavoprotein component"/>
    <property type="match status" value="1"/>
</dbReference>
<evidence type="ECO:0000313" key="20">
    <source>
        <dbReference type="Proteomes" id="UP000398389"/>
    </source>
</evidence>
<dbReference type="GO" id="GO:0046872">
    <property type="term" value="F:metal ion binding"/>
    <property type="evidence" value="ECO:0007669"/>
    <property type="project" value="UniProtKB-KW"/>
</dbReference>
<keyword evidence="13" id="KW-0560">Oxidoreductase</keyword>
<keyword evidence="12" id="KW-0249">Electron transport</keyword>
<evidence type="ECO:0000256" key="1">
    <source>
        <dbReference type="ARBA" id="ARBA00001917"/>
    </source>
</evidence>
<dbReference type="OrthoDB" id="1856718at2759"/>
<dbReference type="InterPro" id="IPR002869">
    <property type="entry name" value="Pyrv_flavodox_OxRed_cen"/>
</dbReference>
<dbReference type="EMBL" id="CABVLU010000001">
    <property type="protein sequence ID" value="VVT43898.1"/>
    <property type="molecule type" value="Genomic_DNA"/>
</dbReference>
<comment type="function">
    <text evidence="17">This enzyme catalyzes the 6-electron reduction of sulfite to sulfide. This is one of several activities required for the biosynthesis of L-cysteine from sulfate.</text>
</comment>
<evidence type="ECO:0000256" key="12">
    <source>
        <dbReference type="ARBA" id="ARBA00022982"/>
    </source>
</evidence>
<dbReference type="SUPFAM" id="SSF52922">
    <property type="entry name" value="TK C-terminal domain-like"/>
    <property type="match status" value="1"/>
</dbReference>
<evidence type="ECO:0000259" key="18">
    <source>
        <dbReference type="PROSITE" id="PS51384"/>
    </source>
</evidence>
<dbReference type="Pfam" id="PF01558">
    <property type="entry name" value="POR"/>
    <property type="match status" value="1"/>
</dbReference>
<dbReference type="Gene3D" id="3.40.50.970">
    <property type="match status" value="1"/>
</dbReference>
<keyword evidence="10" id="KW-0274">FAD</keyword>
<keyword evidence="9" id="KW-0479">Metal-binding</keyword>
<gene>
    <name evidence="19" type="ORF">SAPINGB_P000201</name>
</gene>
<evidence type="ECO:0000256" key="14">
    <source>
        <dbReference type="ARBA" id="ARBA00023004"/>
    </source>
</evidence>
<dbReference type="GO" id="GO:0016903">
    <property type="term" value="F:oxidoreductase activity, acting on the aldehyde or oxo group of donors"/>
    <property type="evidence" value="ECO:0007669"/>
    <property type="project" value="InterPro"/>
</dbReference>
<evidence type="ECO:0000256" key="7">
    <source>
        <dbReference type="ARBA" id="ARBA00022630"/>
    </source>
</evidence>
<evidence type="ECO:0000256" key="15">
    <source>
        <dbReference type="ARBA" id="ARBA00023014"/>
    </source>
</evidence>
<dbReference type="InterPro" id="IPR003097">
    <property type="entry name" value="CysJ-like_FAD-binding"/>
</dbReference>
<dbReference type="FunFam" id="1.20.990.10:FF:000010">
    <property type="entry name" value="Sulfite reductase [NADPH] flavoprotein component"/>
    <property type="match status" value="1"/>
</dbReference>
<name>A0A5E8AYR1_9ASCO</name>
<keyword evidence="6" id="KW-0004">4Fe-4S</keyword>
<keyword evidence="5" id="KW-0813">Transport</keyword>
<dbReference type="Pfam" id="PF00175">
    <property type="entry name" value="NAD_binding_1"/>
    <property type="match status" value="1"/>
</dbReference>
<keyword evidence="14" id="KW-0408">Iron</keyword>
<accession>A0A5E8AYR1</accession>
<dbReference type="InterPro" id="IPR001709">
    <property type="entry name" value="Flavoprot_Pyr_Nucl_cyt_Rdtase"/>
</dbReference>
<dbReference type="Gene3D" id="2.40.30.10">
    <property type="entry name" value="Translation factors"/>
    <property type="match status" value="1"/>
</dbReference>
<evidence type="ECO:0000256" key="5">
    <source>
        <dbReference type="ARBA" id="ARBA00022448"/>
    </source>
</evidence>
<dbReference type="PANTHER" id="PTHR19384">
    <property type="entry name" value="NITRIC OXIDE SYNTHASE-RELATED"/>
    <property type="match status" value="1"/>
</dbReference>
<feature type="domain" description="FAD-binding FR-type" evidence="18">
    <location>
        <begin position="664"/>
        <end position="895"/>
    </location>
</feature>
<dbReference type="SUPFAM" id="SSF53323">
    <property type="entry name" value="Pyruvate-ferredoxin oxidoreductase, PFOR, domain III"/>
    <property type="match status" value="1"/>
</dbReference>
<evidence type="ECO:0000256" key="16">
    <source>
        <dbReference type="ARBA" id="ARBA00052219"/>
    </source>
</evidence>
<dbReference type="Proteomes" id="UP000398389">
    <property type="component" value="Unassembled WGS sequence"/>
</dbReference>
<evidence type="ECO:0000256" key="3">
    <source>
        <dbReference type="ARBA" id="ARBA00004774"/>
    </source>
</evidence>
<dbReference type="Gene3D" id="3.40.50.80">
    <property type="entry name" value="Nucleotide-binding domain of ferredoxin-NADP reductase (FNR) module"/>
    <property type="match status" value="1"/>
</dbReference>
<evidence type="ECO:0000256" key="2">
    <source>
        <dbReference type="ARBA" id="ARBA00001974"/>
    </source>
</evidence>
<evidence type="ECO:0000256" key="17">
    <source>
        <dbReference type="ARBA" id="ARBA00059320"/>
    </source>
</evidence>
<dbReference type="InterPro" id="IPR017927">
    <property type="entry name" value="FAD-bd_FR_type"/>
</dbReference>
<dbReference type="FunFam" id="3.40.50.920:FF:000007">
    <property type="entry name" value="Pyruvate:ferredoxin (Flavodoxin) oxidoreductase"/>
    <property type="match status" value="1"/>
</dbReference>
<dbReference type="InterPro" id="IPR019752">
    <property type="entry name" value="Pyrv/ketoisovalerate_OxRed_cat"/>
</dbReference>
<dbReference type="SUPFAM" id="SSF52343">
    <property type="entry name" value="Ferredoxin reductase-like, C-terminal NADP-linked domain"/>
    <property type="match status" value="1"/>
</dbReference>
<evidence type="ECO:0000256" key="6">
    <source>
        <dbReference type="ARBA" id="ARBA00022485"/>
    </source>
</evidence>
<dbReference type="InterPro" id="IPR023173">
    <property type="entry name" value="NADPH_Cyt_P450_Rdtase_alpha"/>
</dbReference>
<dbReference type="InterPro" id="IPR009014">
    <property type="entry name" value="Transketo_C/PFOR_II"/>
</dbReference>
<comment type="cofactor">
    <cofactor evidence="2">
        <name>FAD</name>
        <dbReference type="ChEBI" id="CHEBI:57692"/>
    </cofactor>
</comment>
<comment type="pathway">
    <text evidence="3">Sulfur metabolism; hydrogen sulfide biosynthesis; hydrogen sulfide from sulfite (NADPH route): step 1/1.</text>
</comment>
<reference evidence="19 20" key="1">
    <citation type="submission" date="2019-09" db="EMBL/GenBank/DDBJ databases">
        <authorList>
            <person name="Brejova B."/>
        </authorList>
    </citation>
    <scope>NUCLEOTIDE SEQUENCE [LARGE SCALE GENOMIC DNA]</scope>
</reference>
<dbReference type="GO" id="GO:0004783">
    <property type="term" value="F:sulfite reductase (NADPH) activity"/>
    <property type="evidence" value="ECO:0007669"/>
    <property type="project" value="UniProtKB-EC"/>
</dbReference>
<dbReference type="InterPro" id="IPR017938">
    <property type="entry name" value="Riboflavin_synthase-like_b-brl"/>
</dbReference>
<dbReference type="GO" id="GO:0010181">
    <property type="term" value="F:FMN binding"/>
    <property type="evidence" value="ECO:0007669"/>
    <property type="project" value="TreeGrafter"/>
</dbReference>
<dbReference type="InterPro" id="IPR039261">
    <property type="entry name" value="FNR_nucleotide-bd"/>
</dbReference>
<dbReference type="CDD" id="cd06207">
    <property type="entry name" value="CyPoR_like"/>
    <property type="match status" value="1"/>
</dbReference>
<keyword evidence="11" id="KW-0521">NADP</keyword>
<evidence type="ECO:0000256" key="4">
    <source>
        <dbReference type="ARBA" id="ARBA00012604"/>
    </source>
</evidence>
<keyword evidence="8" id="KW-0288">FMN</keyword>
<keyword evidence="20" id="KW-1185">Reference proteome</keyword>
<proteinExistence type="predicted"/>
<dbReference type="GO" id="GO:0050660">
    <property type="term" value="F:flavin adenine dinucleotide binding"/>
    <property type="evidence" value="ECO:0007669"/>
    <property type="project" value="TreeGrafter"/>
</dbReference>
<comment type="cofactor">
    <cofactor evidence="1">
        <name>FMN</name>
        <dbReference type="ChEBI" id="CHEBI:58210"/>
    </cofactor>
</comment>
<dbReference type="AlphaFoldDB" id="A0A5E8AYR1"/>
<keyword evidence="15" id="KW-0411">Iron-sulfur</keyword>
<organism evidence="19 20">
    <name type="scientific">Magnusiomyces paraingens</name>
    <dbReference type="NCBI Taxonomy" id="2606893"/>
    <lineage>
        <taxon>Eukaryota</taxon>
        <taxon>Fungi</taxon>
        <taxon>Dikarya</taxon>
        <taxon>Ascomycota</taxon>
        <taxon>Saccharomycotina</taxon>
        <taxon>Dipodascomycetes</taxon>
        <taxon>Dipodascales</taxon>
        <taxon>Dipodascaceae</taxon>
        <taxon>Magnusiomyces</taxon>
    </lineage>
</organism>
<dbReference type="RefSeq" id="XP_031850816.1">
    <property type="nucleotide sequence ID" value="XM_031994925.1"/>
</dbReference>
<evidence type="ECO:0000256" key="9">
    <source>
        <dbReference type="ARBA" id="ARBA00022723"/>
    </source>
</evidence>
<dbReference type="Gene3D" id="3.40.920.10">
    <property type="entry name" value="Pyruvate-ferredoxin oxidoreductase, PFOR, domain III"/>
    <property type="match status" value="1"/>
</dbReference>
<protein>
    <recommendedName>
        <fullName evidence="4">assimilatory sulfite reductase (NADPH)</fullName>
        <ecNumber evidence="4">1.8.1.2</ecNumber>
    </recommendedName>
</protein>
<keyword evidence="7" id="KW-0285">Flavoprotein</keyword>
<sequence length="1051" mass="114809">MSEVQIYDAPFPVPGTLEASSDSYSTHQIEVQKAAYALSSSIFSYSPESFNLDTAINKWIGLSQHNSHGTVPALTQLETRSGAASVLLGYQGAAAGISKGPISVLATSATLTAMSPVLSQHINAATSSSPLAFNVAALDYDNEAGSLVTDYVSALETARNLGLGLVASHSISEAQAISILASALSSIVPTAHVYGGIRAIRESNKSGESLSAEEISATYKALVSVANSDSLNSSASALFDTLNARLGTSFQPFEYTGASLPGTVVVTFGSTESTLTKQIVKTLVQDGSSIGVINVRLYSPFLDSEFFKVLPTSTKKIIVLGQVANESVVTDSVAHSQLYRDVATAVSLKFGFAVASPVVYDHKYSRNHIWSQQEIYDLFGSSVTLTARADIKETVFWDVDDSSIIDTPGRLAHTISLDGSSTVSHFSKYDNEAQGGVIETQLRVSSSSFNSPYPVEQADLVVVNNLAITKSFNVLGNVKQGVKVIISSKNNVEEISKAVSSNFKRAAIAKEISLYAIDFEAIGDEAETQGRTHSMVNQIAFWKTFSPELTINQITTKIVTANGVDTELVAATVARLVEKVLETAFSTVEIPKEWAEEEIKEEEQLLPSSITSISFIKNGDKPSEESEAAAAAIVSHESWVEAAKQLTFPEAFSSSNQLRPDLPVQNFIAKVKENRRVTPEGYERHIFHFELDISGTGLKYAIGEALGVHARNDASQVRHFLNLYGISPSSIVSVPSKDDVNILETRTAFQAFRDNLDLFGKPPKKFYESLAPFATDKAEREHLEKLASAAGAEELKRRAEVDFDTFADILEEFKSARPSLAQLATIISPLKRREYSIASSQHMHPNEVHLLIVVVDWEDSKGRKRYGQCSRYLSRLPVGTELVVSVKPSVMKLPPTPQQPIIMSGLGTGLAPFKALIEEKVWQKAQGQEIGEIYLYLGSRHQREEYLYGEIWEAYKDAGIITHIGAAFSRDQPQKIYIQDRIRESLDDLVEAFVDKKGYFYLCGPTWPVPDITACLSDILEKDAFKKGLKIDVDKEIEELKECGRYVLEVY</sequence>
<evidence type="ECO:0000256" key="8">
    <source>
        <dbReference type="ARBA" id="ARBA00022643"/>
    </source>
</evidence>